<organism evidence="4 5">
    <name type="scientific">Halonotius roseus</name>
    <dbReference type="NCBI Taxonomy" id="2511997"/>
    <lineage>
        <taxon>Archaea</taxon>
        <taxon>Methanobacteriati</taxon>
        <taxon>Methanobacteriota</taxon>
        <taxon>Stenosarchaea group</taxon>
        <taxon>Halobacteria</taxon>
        <taxon>Halobacteriales</taxon>
        <taxon>Haloferacaceae</taxon>
        <taxon>Halonotius</taxon>
    </lineage>
</organism>
<keyword evidence="1" id="KW-0809">Transit peptide</keyword>
<dbReference type="Gene3D" id="3.30.1360.120">
    <property type="entry name" value="Probable tRNA modification gtpase trme, domain 1"/>
    <property type="match status" value="1"/>
</dbReference>
<dbReference type="PIRSF" id="PIRSF006487">
    <property type="entry name" value="GcvT"/>
    <property type="match status" value="1"/>
</dbReference>
<dbReference type="PANTHER" id="PTHR43757:SF2">
    <property type="entry name" value="AMINOMETHYLTRANSFERASE, MITOCHONDRIAL"/>
    <property type="match status" value="1"/>
</dbReference>
<dbReference type="PANTHER" id="PTHR43757">
    <property type="entry name" value="AMINOMETHYLTRANSFERASE"/>
    <property type="match status" value="1"/>
</dbReference>
<proteinExistence type="predicted"/>
<feature type="domain" description="Aminomethyltransferase C-terminal" evidence="3">
    <location>
        <begin position="275"/>
        <end position="326"/>
    </location>
</feature>
<dbReference type="EMBL" id="SESI01000001">
    <property type="protein sequence ID" value="TQQ82285.1"/>
    <property type="molecule type" value="Genomic_DNA"/>
</dbReference>
<evidence type="ECO:0000313" key="4">
    <source>
        <dbReference type="EMBL" id="TQQ82285.1"/>
    </source>
</evidence>
<keyword evidence="4" id="KW-0808">Transferase</keyword>
<dbReference type="Pfam" id="PF08669">
    <property type="entry name" value="GCV_T_C"/>
    <property type="match status" value="1"/>
</dbReference>
<evidence type="ECO:0000313" key="5">
    <source>
        <dbReference type="Proteomes" id="UP000315385"/>
    </source>
</evidence>
<dbReference type="InterPro" id="IPR028896">
    <property type="entry name" value="GcvT/YgfZ/DmdA"/>
</dbReference>
<evidence type="ECO:0000259" key="3">
    <source>
        <dbReference type="Pfam" id="PF08669"/>
    </source>
</evidence>
<dbReference type="NCBIfam" id="TIGR03317">
    <property type="entry name" value="ygfZ_signature"/>
    <property type="match status" value="1"/>
</dbReference>
<dbReference type="InterPro" id="IPR027266">
    <property type="entry name" value="TrmE/GcvT-like"/>
</dbReference>
<evidence type="ECO:0000256" key="1">
    <source>
        <dbReference type="ARBA" id="ARBA00022946"/>
    </source>
</evidence>
<dbReference type="InterPro" id="IPR013977">
    <property type="entry name" value="GcvT_C"/>
</dbReference>
<dbReference type="OrthoDB" id="299960at2157"/>
<dbReference type="InterPro" id="IPR006222">
    <property type="entry name" value="GCVT_N"/>
</dbReference>
<dbReference type="AlphaFoldDB" id="A0A544QS54"/>
<sequence>MTLLGAHHDDLGATYVERGGRRLVSHYGRPAVAHRAVRNGVGVIEQGYGIVAVTGSERVDYVDNIVTNRVPDSDGEGCYAFVLDPQGRIETDCYIYNADEQLLLFTPPSQVEELVADWSEKIFVQDVAIDDVSAEFGVFGIHGPSATEKIASVLNHAGAPEPELHFDRGSMGDAGVTVVAGDNPTGEDGYTVICGADDAPGVFDTLLNHGLNAAPFGEATWNTLTVEAGTPRFASELQGEIPNTVGARHAVDFEKGCFIGQEVVSKVENRGRPSKQLLGVRLDAPCAAGDELRVDGDAVGELTRAIESPSVGEPIALAFCASDALEGSFTVGSTAAEAAEGDGAADEPTAVDADRVTLPFVDGSATSLRCPQY</sequence>
<dbReference type="SUPFAM" id="SSF101790">
    <property type="entry name" value="Aminomethyltransferase beta-barrel domain"/>
    <property type="match status" value="1"/>
</dbReference>
<reference evidence="4 5" key="1">
    <citation type="submission" date="2019-02" db="EMBL/GenBank/DDBJ databases">
        <title>Halonotius sp. a new haloqrchaeon isolated from saline water.</title>
        <authorList>
            <person name="Duran-Viseras A."/>
            <person name="Sanchez-Porro C."/>
            <person name="Ventosa A."/>
        </authorList>
    </citation>
    <scope>NUCLEOTIDE SEQUENCE [LARGE SCALE GENOMIC DNA]</scope>
    <source>
        <strain evidence="4 5">F9-27</strain>
    </source>
</reference>
<name>A0A544QS54_9EURY</name>
<dbReference type="Proteomes" id="UP000315385">
    <property type="component" value="Unassembled WGS sequence"/>
</dbReference>
<accession>A0A544QS54</accession>
<dbReference type="RefSeq" id="WP_142442934.1">
    <property type="nucleotide sequence ID" value="NZ_SESI01000001.1"/>
</dbReference>
<dbReference type="InterPro" id="IPR017703">
    <property type="entry name" value="YgfZ/GCV_T_CS"/>
</dbReference>
<dbReference type="InterPro" id="IPR029043">
    <property type="entry name" value="GcvT/YgfZ_C"/>
</dbReference>
<dbReference type="SUPFAM" id="SSF103025">
    <property type="entry name" value="Folate-binding domain"/>
    <property type="match status" value="1"/>
</dbReference>
<protein>
    <submittedName>
        <fullName evidence="4">Aminomethyl transferase family protein</fullName>
    </submittedName>
</protein>
<comment type="caution">
    <text evidence="4">The sequence shown here is derived from an EMBL/GenBank/DDBJ whole genome shotgun (WGS) entry which is preliminary data.</text>
</comment>
<gene>
    <name evidence="4" type="ORF">EWF95_04990</name>
</gene>
<dbReference type="Pfam" id="PF01571">
    <property type="entry name" value="GCV_T"/>
    <property type="match status" value="1"/>
</dbReference>
<evidence type="ECO:0000259" key="2">
    <source>
        <dbReference type="Pfam" id="PF01571"/>
    </source>
</evidence>
<keyword evidence="5" id="KW-1185">Reference proteome</keyword>
<dbReference type="GO" id="GO:0016740">
    <property type="term" value="F:transferase activity"/>
    <property type="evidence" value="ECO:0007669"/>
    <property type="project" value="UniProtKB-KW"/>
</dbReference>
<feature type="domain" description="GCVT N-terminal" evidence="2">
    <location>
        <begin position="7"/>
        <end position="255"/>
    </location>
</feature>